<accession>A0ABN1ENL9</accession>
<comment type="caution">
    <text evidence="4">The sequence shown here is derived from an EMBL/GenBank/DDBJ whole genome shotgun (WGS) entry which is preliminary data.</text>
</comment>
<dbReference type="SUPFAM" id="SSF53383">
    <property type="entry name" value="PLP-dependent transferases"/>
    <property type="match status" value="1"/>
</dbReference>
<dbReference type="Proteomes" id="UP001501588">
    <property type="component" value="Unassembled WGS sequence"/>
</dbReference>
<dbReference type="RefSeq" id="WP_343893694.1">
    <property type="nucleotide sequence ID" value="NZ_BAAAFZ010000008.1"/>
</dbReference>
<protein>
    <submittedName>
        <fullName evidence="4">Glutamate-1-semialdehyde 2,1-aminomutase</fullName>
    </submittedName>
</protein>
<evidence type="ECO:0000313" key="5">
    <source>
        <dbReference type="Proteomes" id="UP001501588"/>
    </source>
</evidence>
<dbReference type="EMBL" id="BAAAFZ010000008">
    <property type="protein sequence ID" value="GAA0570473.1"/>
    <property type="molecule type" value="Genomic_DNA"/>
</dbReference>
<dbReference type="Gene3D" id="3.90.1150.10">
    <property type="entry name" value="Aspartate Aminotransferase, domain 1"/>
    <property type="match status" value="1"/>
</dbReference>
<keyword evidence="2 3" id="KW-0663">Pyridoxal phosphate</keyword>
<dbReference type="Gene3D" id="3.40.640.10">
    <property type="entry name" value="Type I PLP-dependent aspartate aminotransferase-like (Major domain)"/>
    <property type="match status" value="1"/>
</dbReference>
<dbReference type="InterPro" id="IPR005814">
    <property type="entry name" value="Aminotrans_3"/>
</dbReference>
<dbReference type="InterPro" id="IPR015421">
    <property type="entry name" value="PyrdxlP-dep_Trfase_major"/>
</dbReference>
<evidence type="ECO:0000256" key="1">
    <source>
        <dbReference type="ARBA" id="ARBA00001933"/>
    </source>
</evidence>
<name>A0ABN1ENL9_9PROT</name>
<evidence type="ECO:0000256" key="2">
    <source>
        <dbReference type="ARBA" id="ARBA00022898"/>
    </source>
</evidence>
<evidence type="ECO:0000313" key="4">
    <source>
        <dbReference type="EMBL" id="GAA0570473.1"/>
    </source>
</evidence>
<evidence type="ECO:0000256" key="3">
    <source>
        <dbReference type="RuleBase" id="RU003560"/>
    </source>
</evidence>
<dbReference type="PANTHER" id="PTHR43713">
    <property type="entry name" value="GLUTAMATE-1-SEMIALDEHYDE 2,1-AMINOMUTASE"/>
    <property type="match status" value="1"/>
</dbReference>
<proteinExistence type="inferred from homology"/>
<organism evidence="4 5">
    <name type="scientific">Craurococcus roseus</name>
    <dbReference type="NCBI Taxonomy" id="77585"/>
    <lineage>
        <taxon>Bacteria</taxon>
        <taxon>Pseudomonadati</taxon>
        <taxon>Pseudomonadota</taxon>
        <taxon>Alphaproteobacteria</taxon>
        <taxon>Acetobacterales</taxon>
        <taxon>Acetobacteraceae</taxon>
        <taxon>Craurococcus</taxon>
    </lineage>
</organism>
<keyword evidence="5" id="KW-1185">Reference proteome</keyword>
<gene>
    <name evidence="4" type="primary">hemL</name>
    <name evidence="4" type="ORF">GCM10009416_06260</name>
</gene>
<dbReference type="Pfam" id="PF00202">
    <property type="entry name" value="Aminotran_3"/>
    <property type="match status" value="1"/>
</dbReference>
<reference evidence="4 5" key="1">
    <citation type="journal article" date="2019" name="Int. J. Syst. Evol. Microbiol.">
        <title>The Global Catalogue of Microorganisms (GCM) 10K type strain sequencing project: providing services to taxonomists for standard genome sequencing and annotation.</title>
        <authorList>
            <consortium name="The Broad Institute Genomics Platform"/>
            <consortium name="The Broad Institute Genome Sequencing Center for Infectious Disease"/>
            <person name="Wu L."/>
            <person name="Ma J."/>
        </authorList>
    </citation>
    <scope>NUCLEOTIDE SEQUENCE [LARGE SCALE GENOMIC DNA]</scope>
    <source>
        <strain evidence="4 5">JCM 9933</strain>
    </source>
</reference>
<dbReference type="InterPro" id="IPR015422">
    <property type="entry name" value="PyrdxlP-dep_Trfase_small"/>
</dbReference>
<dbReference type="InterPro" id="IPR015424">
    <property type="entry name" value="PyrdxlP-dep_Trfase"/>
</dbReference>
<sequence length="439" mass="46353">MSETLPNATLDAALAEAREAYVARNPASLAAHVEAAASLPGGNTRTVLFHGPFPLLMARGKGCRLWDADGHGYVDLLGEYTAGLYGHSHPVIRAALDRALDRGWNMGGHGAMEARLARLVCARFPSVELVRFTNSGTEANLMAIATAVAATGRRKVMVFDGAYHGGVLYFGGGGSTVNVPHDWVVAPYNDAAGAAALIEEHAEDLACVLVEPMLGSGGCIPAEPTFLQALRDAADRAGAVLVFDEVMTSRMSAGGQQARLGIAPDMTTLGKYIGGGMSFGAFGGKRALMELYDPRRPDALPHAGTFNNNVLTMHAGVAGLEEVFTAEAADRLFNRGEALRARLDAAAAERGAPVRWTGLGSLMAPHFVRGPVRRPADVADDDPRLRELLFLDMLGRGFYLAKRGMVALSLEVGAAERDGFAAAFADWLDARGRLLAGKS</sequence>
<comment type="similarity">
    <text evidence="3">Belongs to the class-III pyridoxal-phosphate-dependent aminotransferase family.</text>
</comment>
<dbReference type="PANTHER" id="PTHR43713:SF3">
    <property type="entry name" value="GLUTAMATE-1-SEMIALDEHYDE 2,1-AMINOMUTASE 1, CHLOROPLASTIC-RELATED"/>
    <property type="match status" value="1"/>
</dbReference>
<comment type="cofactor">
    <cofactor evidence="1">
        <name>pyridoxal 5'-phosphate</name>
        <dbReference type="ChEBI" id="CHEBI:597326"/>
    </cofactor>
</comment>